<dbReference type="SUPFAM" id="SSF51261">
    <property type="entry name" value="Duplicated hybrid motif"/>
    <property type="match status" value="1"/>
</dbReference>
<dbReference type="Gene3D" id="2.70.70.10">
    <property type="entry name" value="Glucose Permease (Domain IIA)"/>
    <property type="match status" value="1"/>
</dbReference>
<dbReference type="InterPro" id="IPR011055">
    <property type="entry name" value="Dup_hybrid_motif"/>
</dbReference>
<evidence type="ECO:0000256" key="1">
    <source>
        <dbReference type="ARBA" id="ARBA00022729"/>
    </source>
</evidence>
<dbReference type="Pfam" id="PF01551">
    <property type="entry name" value="Peptidase_M23"/>
    <property type="match status" value="1"/>
</dbReference>
<name>X1MMV0_9ZZZZ</name>
<dbReference type="CDD" id="cd12797">
    <property type="entry name" value="M23_peptidase"/>
    <property type="match status" value="1"/>
</dbReference>
<reference evidence="3" key="1">
    <citation type="journal article" date="2014" name="Front. Microbiol.">
        <title>High frequency of phylogenetically diverse reductive dehalogenase-homologous genes in deep subseafloor sedimentary metagenomes.</title>
        <authorList>
            <person name="Kawai M."/>
            <person name="Futagami T."/>
            <person name="Toyoda A."/>
            <person name="Takaki Y."/>
            <person name="Nishi S."/>
            <person name="Hori S."/>
            <person name="Arai W."/>
            <person name="Tsubouchi T."/>
            <person name="Morono Y."/>
            <person name="Uchiyama I."/>
            <person name="Ito T."/>
            <person name="Fujiyama A."/>
            <person name="Inagaki F."/>
            <person name="Takami H."/>
        </authorList>
    </citation>
    <scope>NUCLEOTIDE SEQUENCE</scope>
    <source>
        <strain evidence="3">Expedition CK06-06</strain>
    </source>
</reference>
<sequence>MQKEFQEERAEQLQILIKKLLKQEISVPVALIPLYEKKGRLPWPVEGKIITAFGLQKHSQFNTVTINNGIDIAPGKNSMIVKSIHPGKVVYTDYFQGYGNLIIIDHGMKYYSLYGHCSDFLIDKGEFVKTGQPIAMIGDFSSLEGISLYFEIRFKTKPLNPLQWLRKR</sequence>
<accession>X1MMV0</accession>
<comment type="caution">
    <text evidence="3">The sequence shown here is derived from an EMBL/GenBank/DDBJ whole genome shotgun (WGS) entry which is preliminary data.</text>
</comment>
<keyword evidence="1" id="KW-0732">Signal</keyword>
<dbReference type="AlphaFoldDB" id="X1MMV0"/>
<protein>
    <recommendedName>
        <fullName evidence="2">M23ase beta-sheet core domain-containing protein</fullName>
    </recommendedName>
</protein>
<dbReference type="PANTHER" id="PTHR21666">
    <property type="entry name" value="PEPTIDASE-RELATED"/>
    <property type="match status" value="1"/>
</dbReference>
<dbReference type="InterPro" id="IPR016047">
    <property type="entry name" value="M23ase_b-sheet_dom"/>
</dbReference>
<organism evidence="3">
    <name type="scientific">marine sediment metagenome</name>
    <dbReference type="NCBI Taxonomy" id="412755"/>
    <lineage>
        <taxon>unclassified sequences</taxon>
        <taxon>metagenomes</taxon>
        <taxon>ecological metagenomes</taxon>
    </lineage>
</organism>
<dbReference type="PANTHER" id="PTHR21666:SF289">
    <property type="entry name" value="L-ALA--D-GLU ENDOPEPTIDASE"/>
    <property type="match status" value="1"/>
</dbReference>
<dbReference type="InterPro" id="IPR050570">
    <property type="entry name" value="Cell_wall_metabolism_enzyme"/>
</dbReference>
<feature type="domain" description="M23ase beta-sheet core" evidence="2">
    <location>
        <begin position="66"/>
        <end position="161"/>
    </location>
</feature>
<evidence type="ECO:0000313" key="3">
    <source>
        <dbReference type="EMBL" id="GAI07719.1"/>
    </source>
</evidence>
<evidence type="ECO:0000259" key="2">
    <source>
        <dbReference type="Pfam" id="PF01551"/>
    </source>
</evidence>
<proteinExistence type="predicted"/>
<gene>
    <name evidence="3" type="ORF">S06H3_12426</name>
</gene>
<dbReference type="GO" id="GO:0004222">
    <property type="term" value="F:metalloendopeptidase activity"/>
    <property type="evidence" value="ECO:0007669"/>
    <property type="project" value="TreeGrafter"/>
</dbReference>
<dbReference type="EMBL" id="BARV01006081">
    <property type="protein sequence ID" value="GAI07719.1"/>
    <property type="molecule type" value="Genomic_DNA"/>
</dbReference>